<comment type="caution">
    <text evidence="8">The sequence shown here is derived from an EMBL/GenBank/DDBJ whole genome shotgun (WGS) entry which is preliminary data.</text>
</comment>
<dbReference type="InterPro" id="IPR027417">
    <property type="entry name" value="P-loop_NTPase"/>
</dbReference>
<keyword evidence="3" id="KW-0460">Magnesium</keyword>
<evidence type="ECO:0000256" key="1">
    <source>
        <dbReference type="ARBA" id="ARBA00001946"/>
    </source>
</evidence>
<comment type="catalytic activity">
    <reaction evidence="4">
        <text>ATP + H2O = ADP + phosphate + H(+)</text>
        <dbReference type="Rhea" id="RHEA:13065"/>
        <dbReference type="ChEBI" id="CHEBI:15377"/>
        <dbReference type="ChEBI" id="CHEBI:15378"/>
        <dbReference type="ChEBI" id="CHEBI:30616"/>
        <dbReference type="ChEBI" id="CHEBI:43474"/>
        <dbReference type="ChEBI" id="CHEBI:456216"/>
    </reaction>
</comment>
<dbReference type="InterPro" id="IPR025753">
    <property type="entry name" value="AAA_N_dom"/>
</dbReference>
<dbReference type="GO" id="GO:0016887">
    <property type="term" value="F:ATP hydrolysis activity"/>
    <property type="evidence" value="ECO:0007669"/>
    <property type="project" value="InterPro"/>
</dbReference>
<accession>A0A843U3P9</accession>
<evidence type="ECO:0000259" key="7">
    <source>
        <dbReference type="SMART" id="SM00382"/>
    </source>
</evidence>
<dbReference type="InterPro" id="IPR058017">
    <property type="entry name" value="At3g28540-like_C"/>
</dbReference>
<gene>
    <name evidence="8" type="ORF">Taro_009039</name>
</gene>
<dbReference type="GO" id="GO:0006950">
    <property type="term" value="P:response to stress"/>
    <property type="evidence" value="ECO:0007669"/>
    <property type="project" value="UniProtKB-ARBA"/>
</dbReference>
<proteinExistence type="inferred from homology"/>
<feature type="region of interest" description="Disordered" evidence="6">
    <location>
        <begin position="480"/>
        <end position="514"/>
    </location>
</feature>
<evidence type="ECO:0000256" key="6">
    <source>
        <dbReference type="SAM" id="MobiDB-lite"/>
    </source>
</evidence>
<dbReference type="SUPFAM" id="SSF52540">
    <property type="entry name" value="P-loop containing nucleoside triphosphate hydrolases"/>
    <property type="match status" value="1"/>
</dbReference>
<protein>
    <recommendedName>
        <fullName evidence="7">AAA+ ATPase domain-containing protein</fullName>
    </recommendedName>
</protein>
<dbReference type="SMART" id="SM00382">
    <property type="entry name" value="AAA"/>
    <property type="match status" value="1"/>
</dbReference>
<dbReference type="Proteomes" id="UP000652761">
    <property type="component" value="Unassembled WGS sequence"/>
</dbReference>
<evidence type="ECO:0000256" key="2">
    <source>
        <dbReference type="ARBA" id="ARBA00007448"/>
    </source>
</evidence>
<feature type="compositionally biased region" description="Basic residues" evidence="6">
    <location>
        <begin position="485"/>
        <end position="498"/>
    </location>
</feature>
<sequence>MAVNYIALSKATSFLSTAGSLAASVVLLRTVVNDFLPHEVQEFFYAGVRKLLGDFSSEFTVVVHEYDGFFVNEIYEAARTYLAGRTSRSTRRVNASKQQDENYILVTVEPGEEVVDVFEGVQFRWRLALVVGRRQSSQDAEDGGQPEKRFFELAFPRKNKDKALGSYLSYIMATSKAMRAGEKAIKLHMLRGGYWNSSVNLDHPATFDTLAMDPELKRTLMEDLTNFLNSKDYYRRTGKAWKRGYLLYGPPGTGKSSLVAAMANFLRFDVYDLELTEVHSNVGLRELLVATAKRSILVIEDIDCSIDVCSRKRAVGSHKAEAPNDNAPNDDIGVTLSGLLNFMDGLWSSCGEERIIVVTTNHKERLDPALLRPGRMDVHIHMSYCSAPAFRKLASNYHGVDEHPLFEEIEGLMQEVEVTPAVVVGELMKSVHREIALQGLLSFLHEKKKKKKARATEGVAEGEDASATCVQDRSEVVEIDEHPNTRSRKRRRPQKTMRSRGSVRQVMRRSGRFM</sequence>
<dbReference type="Pfam" id="PF25568">
    <property type="entry name" value="AAA_lid_At3g28540"/>
    <property type="match status" value="1"/>
</dbReference>
<dbReference type="AlphaFoldDB" id="A0A843U3P9"/>
<evidence type="ECO:0000256" key="4">
    <source>
        <dbReference type="ARBA" id="ARBA00049360"/>
    </source>
</evidence>
<dbReference type="OrthoDB" id="10251412at2759"/>
<dbReference type="GO" id="GO:0005524">
    <property type="term" value="F:ATP binding"/>
    <property type="evidence" value="ECO:0007669"/>
    <property type="project" value="UniProtKB-KW"/>
</dbReference>
<evidence type="ECO:0000313" key="8">
    <source>
        <dbReference type="EMBL" id="MQL76657.1"/>
    </source>
</evidence>
<reference evidence="8" key="1">
    <citation type="submission" date="2017-07" db="EMBL/GenBank/DDBJ databases">
        <title>Taro Niue Genome Assembly and Annotation.</title>
        <authorList>
            <person name="Atibalentja N."/>
            <person name="Keating K."/>
            <person name="Fields C.J."/>
        </authorList>
    </citation>
    <scope>NUCLEOTIDE SEQUENCE</scope>
    <source>
        <strain evidence="8">Niue_2</strain>
        <tissue evidence="8">Leaf</tissue>
    </source>
</reference>
<evidence type="ECO:0000313" key="9">
    <source>
        <dbReference type="Proteomes" id="UP000652761"/>
    </source>
</evidence>
<dbReference type="InterPro" id="IPR050747">
    <property type="entry name" value="Mitochondrial_chaperone_BCS1"/>
</dbReference>
<dbReference type="PROSITE" id="PS00674">
    <property type="entry name" value="AAA"/>
    <property type="match status" value="1"/>
</dbReference>
<keyword evidence="9" id="KW-1185">Reference proteome</keyword>
<dbReference type="PANTHER" id="PTHR23070">
    <property type="entry name" value="BCS1 AAA-TYPE ATPASE"/>
    <property type="match status" value="1"/>
</dbReference>
<comment type="similarity">
    <text evidence="2">Belongs to the AAA ATPase family. BCS1 subfamily.</text>
</comment>
<dbReference type="EMBL" id="NMUH01000310">
    <property type="protein sequence ID" value="MQL76657.1"/>
    <property type="molecule type" value="Genomic_DNA"/>
</dbReference>
<dbReference type="Pfam" id="PF00004">
    <property type="entry name" value="AAA"/>
    <property type="match status" value="1"/>
</dbReference>
<dbReference type="Gene3D" id="6.10.280.40">
    <property type="match status" value="1"/>
</dbReference>
<dbReference type="CDD" id="cd19510">
    <property type="entry name" value="RecA-like_BCS1"/>
    <property type="match status" value="1"/>
</dbReference>
<dbReference type="Pfam" id="PF14363">
    <property type="entry name" value="AAA_assoc"/>
    <property type="match status" value="1"/>
</dbReference>
<comment type="cofactor">
    <cofactor evidence="1">
        <name>Mg(2+)</name>
        <dbReference type="ChEBI" id="CHEBI:18420"/>
    </cofactor>
</comment>
<name>A0A843U3P9_COLES</name>
<keyword evidence="5" id="KW-0547">Nucleotide-binding</keyword>
<evidence type="ECO:0000256" key="5">
    <source>
        <dbReference type="RuleBase" id="RU003651"/>
    </source>
</evidence>
<keyword evidence="5" id="KW-0067">ATP-binding</keyword>
<dbReference type="Gene3D" id="3.40.50.300">
    <property type="entry name" value="P-loop containing nucleotide triphosphate hydrolases"/>
    <property type="match status" value="1"/>
</dbReference>
<dbReference type="InterPro" id="IPR003959">
    <property type="entry name" value="ATPase_AAA_core"/>
</dbReference>
<feature type="domain" description="AAA+ ATPase" evidence="7">
    <location>
        <begin position="241"/>
        <end position="386"/>
    </location>
</feature>
<dbReference type="InterPro" id="IPR003960">
    <property type="entry name" value="ATPase_AAA_CS"/>
</dbReference>
<dbReference type="InterPro" id="IPR003593">
    <property type="entry name" value="AAA+_ATPase"/>
</dbReference>
<evidence type="ECO:0000256" key="3">
    <source>
        <dbReference type="ARBA" id="ARBA00022842"/>
    </source>
</evidence>
<organism evidence="8 9">
    <name type="scientific">Colocasia esculenta</name>
    <name type="common">Wild taro</name>
    <name type="synonym">Arum esculentum</name>
    <dbReference type="NCBI Taxonomy" id="4460"/>
    <lineage>
        <taxon>Eukaryota</taxon>
        <taxon>Viridiplantae</taxon>
        <taxon>Streptophyta</taxon>
        <taxon>Embryophyta</taxon>
        <taxon>Tracheophyta</taxon>
        <taxon>Spermatophyta</taxon>
        <taxon>Magnoliopsida</taxon>
        <taxon>Liliopsida</taxon>
        <taxon>Araceae</taxon>
        <taxon>Aroideae</taxon>
        <taxon>Colocasieae</taxon>
        <taxon>Colocasia</taxon>
    </lineage>
</organism>